<organism evidence="2 3">
    <name type="scientific">Cadophora malorum</name>
    <dbReference type="NCBI Taxonomy" id="108018"/>
    <lineage>
        <taxon>Eukaryota</taxon>
        <taxon>Fungi</taxon>
        <taxon>Dikarya</taxon>
        <taxon>Ascomycota</taxon>
        <taxon>Pezizomycotina</taxon>
        <taxon>Leotiomycetes</taxon>
        <taxon>Helotiales</taxon>
        <taxon>Ploettnerulaceae</taxon>
        <taxon>Cadophora</taxon>
    </lineage>
</organism>
<sequence>MSSASSTKSGQIGWKVGMDVPPPNHWTAKEKENLKSTYTSMGYNATGRFPDIIKWSKVAEKMNDEARANSNWDVGRRYGWENCWNAAK</sequence>
<comment type="caution">
    <text evidence="2">The sequence shown here is derived from an EMBL/GenBank/DDBJ whole genome shotgun (WGS) entry which is preliminary data.</text>
</comment>
<protein>
    <submittedName>
        <fullName evidence="2">Uncharacterized protein</fullName>
    </submittedName>
</protein>
<evidence type="ECO:0000256" key="1">
    <source>
        <dbReference type="SAM" id="MobiDB-lite"/>
    </source>
</evidence>
<dbReference type="AlphaFoldDB" id="A0A8H7T2F2"/>
<accession>A0A8H7T2F2</accession>
<dbReference type="Proteomes" id="UP000664132">
    <property type="component" value="Unassembled WGS sequence"/>
</dbReference>
<feature type="region of interest" description="Disordered" evidence="1">
    <location>
        <begin position="1"/>
        <end position="25"/>
    </location>
</feature>
<gene>
    <name evidence="2" type="ORF">IFR04_015788</name>
</gene>
<dbReference type="EMBL" id="JAFJYH010000526">
    <property type="protein sequence ID" value="KAG4411077.1"/>
    <property type="molecule type" value="Genomic_DNA"/>
</dbReference>
<reference evidence="2" key="1">
    <citation type="submission" date="2021-02" db="EMBL/GenBank/DDBJ databases">
        <title>Genome sequence Cadophora malorum strain M34.</title>
        <authorList>
            <person name="Stefanovic E."/>
            <person name="Vu D."/>
            <person name="Scully C."/>
            <person name="Dijksterhuis J."/>
            <person name="Roader J."/>
            <person name="Houbraken J."/>
        </authorList>
    </citation>
    <scope>NUCLEOTIDE SEQUENCE</scope>
    <source>
        <strain evidence="2">M34</strain>
    </source>
</reference>
<evidence type="ECO:0000313" key="3">
    <source>
        <dbReference type="Proteomes" id="UP000664132"/>
    </source>
</evidence>
<keyword evidence="3" id="KW-1185">Reference proteome</keyword>
<dbReference type="OrthoDB" id="3490735at2759"/>
<proteinExistence type="predicted"/>
<name>A0A8H7T2F2_9HELO</name>
<feature type="compositionally biased region" description="Polar residues" evidence="1">
    <location>
        <begin position="1"/>
        <end position="10"/>
    </location>
</feature>
<evidence type="ECO:0000313" key="2">
    <source>
        <dbReference type="EMBL" id="KAG4411077.1"/>
    </source>
</evidence>